<name>A0A415EST8_ENTCA</name>
<dbReference type="GO" id="GO:0080120">
    <property type="term" value="P:CAAX-box protein maturation"/>
    <property type="evidence" value="ECO:0007669"/>
    <property type="project" value="UniProtKB-ARBA"/>
</dbReference>
<dbReference type="GO" id="GO:0008237">
    <property type="term" value="F:metallopeptidase activity"/>
    <property type="evidence" value="ECO:0007669"/>
    <property type="project" value="UniProtKB-KW"/>
</dbReference>
<keyword evidence="2" id="KW-0812">Transmembrane</keyword>
<feature type="domain" description="CAAX prenyl protease 2/Lysostaphin resistance protein A-like" evidence="3">
    <location>
        <begin position="108"/>
        <end position="203"/>
    </location>
</feature>
<feature type="transmembrane region" description="Helical" evidence="2">
    <location>
        <begin position="37"/>
        <end position="53"/>
    </location>
</feature>
<feature type="transmembrane region" description="Helical" evidence="2">
    <location>
        <begin position="12"/>
        <end position="31"/>
    </location>
</feature>
<dbReference type="Proteomes" id="UP000286288">
    <property type="component" value="Unassembled WGS sequence"/>
</dbReference>
<feature type="transmembrane region" description="Helical" evidence="2">
    <location>
        <begin position="192"/>
        <end position="211"/>
    </location>
</feature>
<feature type="transmembrane region" description="Helical" evidence="2">
    <location>
        <begin position="162"/>
        <end position="180"/>
    </location>
</feature>
<keyword evidence="4" id="KW-0378">Hydrolase</keyword>
<reference evidence="4 5" key="1">
    <citation type="submission" date="2018-08" db="EMBL/GenBank/DDBJ databases">
        <title>A genome reference for cultivated species of the human gut microbiota.</title>
        <authorList>
            <person name="Zou Y."/>
            <person name="Xue W."/>
            <person name="Luo G."/>
        </authorList>
    </citation>
    <scope>NUCLEOTIDE SEQUENCE [LARGE SCALE GENOMIC DNA]</scope>
    <source>
        <strain evidence="4 5">AF48-16</strain>
    </source>
</reference>
<comment type="caution">
    <text evidence="4">The sequence shown here is derived from an EMBL/GenBank/DDBJ whole genome shotgun (WGS) entry which is preliminary data.</text>
</comment>
<accession>A0A415EST8</accession>
<dbReference type="GO" id="GO:0006508">
    <property type="term" value="P:proteolysis"/>
    <property type="evidence" value="ECO:0007669"/>
    <property type="project" value="UniProtKB-KW"/>
</dbReference>
<evidence type="ECO:0000256" key="1">
    <source>
        <dbReference type="ARBA" id="ARBA00009067"/>
    </source>
</evidence>
<keyword evidence="4" id="KW-0645">Protease</keyword>
<dbReference type="AlphaFoldDB" id="A0A415EST8"/>
<proteinExistence type="inferred from homology"/>
<feature type="transmembrane region" description="Helical" evidence="2">
    <location>
        <begin position="138"/>
        <end position="156"/>
    </location>
</feature>
<evidence type="ECO:0000259" key="3">
    <source>
        <dbReference type="Pfam" id="PF02517"/>
    </source>
</evidence>
<sequence>MNKLIGKQISWNNALLGTVLAGIGLVGLLYAPAIVSIFSLSIASYWALRLVYGKEAVKQLFGKPIAPVKTISKYFLLNILISFLVSLVLQYGLKWDLHGNPVNEGFQWLTLLVIPIMLLGEELFSIFFLAIFSSKCTLPVASILSAIIFGLVHYSTYNNGNVFHTLVHILFIQGVARLLFNQAAIKSNSILTSWGTHVLFDLFAILVAYLTA</sequence>
<keyword evidence="2" id="KW-0472">Membrane</keyword>
<gene>
    <name evidence="4" type="ORF">DW084_08790</name>
</gene>
<dbReference type="Pfam" id="PF02517">
    <property type="entry name" value="Rce1-like"/>
    <property type="match status" value="1"/>
</dbReference>
<evidence type="ECO:0000313" key="5">
    <source>
        <dbReference type="Proteomes" id="UP000286288"/>
    </source>
</evidence>
<feature type="transmembrane region" description="Helical" evidence="2">
    <location>
        <begin position="74"/>
        <end position="93"/>
    </location>
</feature>
<protein>
    <submittedName>
        <fullName evidence="4">CPBP family intramembrane metalloprotease</fullName>
    </submittedName>
</protein>
<feature type="transmembrane region" description="Helical" evidence="2">
    <location>
        <begin position="105"/>
        <end position="131"/>
    </location>
</feature>
<evidence type="ECO:0000313" key="4">
    <source>
        <dbReference type="EMBL" id="RHK06363.1"/>
    </source>
</evidence>
<dbReference type="EMBL" id="QRMZ01000010">
    <property type="protein sequence ID" value="RHK06363.1"/>
    <property type="molecule type" value="Genomic_DNA"/>
</dbReference>
<organism evidence="4 5">
    <name type="scientific">Enterococcus casseliflavus</name>
    <name type="common">Enterococcus flavescens</name>
    <dbReference type="NCBI Taxonomy" id="37734"/>
    <lineage>
        <taxon>Bacteria</taxon>
        <taxon>Bacillati</taxon>
        <taxon>Bacillota</taxon>
        <taxon>Bacilli</taxon>
        <taxon>Lactobacillales</taxon>
        <taxon>Enterococcaceae</taxon>
        <taxon>Enterococcus</taxon>
    </lineage>
</organism>
<keyword evidence="4" id="KW-0482">Metalloprotease</keyword>
<dbReference type="InterPro" id="IPR003675">
    <property type="entry name" value="Rce1/LyrA-like_dom"/>
</dbReference>
<keyword evidence="2" id="KW-1133">Transmembrane helix</keyword>
<comment type="similarity">
    <text evidence="1">Belongs to the UPF0177 family.</text>
</comment>
<dbReference type="GO" id="GO:0004175">
    <property type="term" value="F:endopeptidase activity"/>
    <property type="evidence" value="ECO:0007669"/>
    <property type="project" value="UniProtKB-ARBA"/>
</dbReference>
<evidence type="ECO:0000256" key="2">
    <source>
        <dbReference type="SAM" id="Phobius"/>
    </source>
</evidence>